<keyword evidence="3" id="KW-1185">Reference proteome</keyword>
<evidence type="ECO:0000259" key="1">
    <source>
        <dbReference type="Pfam" id="PF22936"/>
    </source>
</evidence>
<dbReference type="Proteomes" id="UP001604336">
    <property type="component" value="Unassembled WGS sequence"/>
</dbReference>
<proteinExistence type="predicted"/>
<evidence type="ECO:0000313" key="3">
    <source>
        <dbReference type="Proteomes" id="UP001604336"/>
    </source>
</evidence>
<dbReference type="Pfam" id="PF22936">
    <property type="entry name" value="Pol_BBD"/>
    <property type="match status" value="1"/>
</dbReference>
<name>A0ABD1UP03_9LAMI</name>
<sequence>MIKKPEVMVKAYMLGVDHSIDSPTIKKVIILMAKVTKRKARKNKLPEQSNIATSSTESLGELYLVCDNEEPDICVNSVSSACHFEEWLLDSGCTFHMTPNINMFCSYTNVNSGNVVMGNNVACKVIGIGNIRVKFDTGFVYLLENVRHIPELSKNLISIGTLEDSKFVGKFGDGCFKISKGALLAIK</sequence>
<evidence type="ECO:0000313" key="2">
    <source>
        <dbReference type="EMBL" id="KAL2526686.1"/>
    </source>
</evidence>
<dbReference type="PANTHER" id="PTHR47592:SF27">
    <property type="entry name" value="OS08G0421700 PROTEIN"/>
    <property type="match status" value="1"/>
</dbReference>
<accession>A0ABD1UP03</accession>
<organism evidence="2 3">
    <name type="scientific">Abeliophyllum distichum</name>
    <dbReference type="NCBI Taxonomy" id="126358"/>
    <lineage>
        <taxon>Eukaryota</taxon>
        <taxon>Viridiplantae</taxon>
        <taxon>Streptophyta</taxon>
        <taxon>Embryophyta</taxon>
        <taxon>Tracheophyta</taxon>
        <taxon>Spermatophyta</taxon>
        <taxon>Magnoliopsida</taxon>
        <taxon>eudicotyledons</taxon>
        <taxon>Gunneridae</taxon>
        <taxon>Pentapetalae</taxon>
        <taxon>asterids</taxon>
        <taxon>lamiids</taxon>
        <taxon>Lamiales</taxon>
        <taxon>Oleaceae</taxon>
        <taxon>Forsythieae</taxon>
        <taxon>Abeliophyllum</taxon>
    </lineage>
</organism>
<dbReference type="PANTHER" id="PTHR47592">
    <property type="entry name" value="PBF68 PROTEIN"/>
    <property type="match status" value="1"/>
</dbReference>
<dbReference type="AlphaFoldDB" id="A0ABD1UP03"/>
<gene>
    <name evidence="2" type="ORF">Adt_11740</name>
</gene>
<dbReference type="InterPro" id="IPR054722">
    <property type="entry name" value="PolX-like_BBD"/>
</dbReference>
<comment type="caution">
    <text evidence="2">The sequence shown here is derived from an EMBL/GenBank/DDBJ whole genome shotgun (WGS) entry which is preliminary data.</text>
</comment>
<feature type="domain" description="Retrovirus-related Pol polyprotein from transposon TNT 1-94-like beta-barrel" evidence="1">
    <location>
        <begin position="87"/>
        <end position="166"/>
    </location>
</feature>
<reference evidence="3" key="1">
    <citation type="submission" date="2024-07" db="EMBL/GenBank/DDBJ databases">
        <title>Two chromosome-level genome assemblies of Korean endemic species Abeliophyllum distichum and Forsythia ovata (Oleaceae).</title>
        <authorList>
            <person name="Jang H."/>
        </authorList>
    </citation>
    <scope>NUCLEOTIDE SEQUENCE [LARGE SCALE GENOMIC DNA]</scope>
</reference>
<dbReference type="EMBL" id="JBFOLK010000003">
    <property type="protein sequence ID" value="KAL2526686.1"/>
    <property type="molecule type" value="Genomic_DNA"/>
</dbReference>
<protein>
    <submittedName>
        <fullName evidence="2">Integrase catalytic domain-containing protein</fullName>
    </submittedName>
</protein>